<dbReference type="Proteomes" id="UP000199520">
    <property type="component" value="Unassembled WGS sequence"/>
</dbReference>
<feature type="region of interest" description="Disordered" evidence="1">
    <location>
        <begin position="1"/>
        <end position="40"/>
    </location>
</feature>
<accession>A0A1I4MC47</accession>
<gene>
    <name evidence="2" type="ORF">SAMN04490355_103219</name>
</gene>
<dbReference type="EMBL" id="FOTS01000032">
    <property type="protein sequence ID" value="SFM00819.1"/>
    <property type="molecule type" value="Genomic_DNA"/>
</dbReference>
<dbReference type="STRING" id="1123291.SAMN04490355_103219"/>
<organism evidence="2 3">
    <name type="scientific">Pelosinus propionicus DSM 13327</name>
    <dbReference type="NCBI Taxonomy" id="1123291"/>
    <lineage>
        <taxon>Bacteria</taxon>
        <taxon>Bacillati</taxon>
        <taxon>Bacillota</taxon>
        <taxon>Negativicutes</taxon>
        <taxon>Selenomonadales</taxon>
        <taxon>Sporomusaceae</taxon>
        <taxon>Pelosinus</taxon>
    </lineage>
</organism>
<evidence type="ECO:0000256" key="1">
    <source>
        <dbReference type="SAM" id="MobiDB-lite"/>
    </source>
</evidence>
<proteinExistence type="predicted"/>
<evidence type="ECO:0000313" key="3">
    <source>
        <dbReference type="Proteomes" id="UP000199520"/>
    </source>
</evidence>
<protein>
    <submittedName>
        <fullName evidence="2">Uncharacterized protein</fullName>
    </submittedName>
</protein>
<keyword evidence="3" id="KW-1185">Reference proteome</keyword>
<name>A0A1I4MC47_9FIRM</name>
<reference evidence="3" key="1">
    <citation type="submission" date="2016-10" db="EMBL/GenBank/DDBJ databases">
        <authorList>
            <person name="Varghese N."/>
            <person name="Submissions S."/>
        </authorList>
    </citation>
    <scope>NUCLEOTIDE SEQUENCE [LARGE SCALE GENOMIC DNA]</scope>
    <source>
        <strain evidence="3">DSM 13327</strain>
    </source>
</reference>
<evidence type="ECO:0000313" key="2">
    <source>
        <dbReference type="EMBL" id="SFM00819.1"/>
    </source>
</evidence>
<feature type="compositionally biased region" description="Gly residues" evidence="1">
    <location>
        <begin position="1"/>
        <end position="10"/>
    </location>
</feature>
<dbReference type="AlphaFoldDB" id="A0A1I4MC47"/>
<sequence>MCGSFGGASGRGFHRSGTDGRQKSQRIASGVDAAADDGQRRVEISAAGQITAETGKGGAAGNGSGQMFGVQDGAVIGGVGHPAGNGQGAVNKGDGIVGGGQAAGGDGIAAGKAGALGRAAVSEGAVQYGIILTVNEAGVGDATAAAIGEAVVGFTGVVGGDGKGGGVDGEGAVNIGNGIIAGSQATGGNVVGAGVDRTLAGAGVSESTSQHGAVLVIDEAGVGDATAAAIGEAVVGLGGVAGGDGESGLGDIGRRGGVDGIVAGVGAGKGDSHGLAVAGVFVAEGATA</sequence>